<organism evidence="1 2">
    <name type="scientific">Georgenia halotolerans</name>
    <dbReference type="NCBI Taxonomy" id="3028317"/>
    <lineage>
        <taxon>Bacteria</taxon>
        <taxon>Bacillati</taxon>
        <taxon>Actinomycetota</taxon>
        <taxon>Actinomycetes</taxon>
        <taxon>Micrococcales</taxon>
        <taxon>Bogoriellaceae</taxon>
        <taxon>Georgenia</taxon>
    </lineage>
</organism>
<name>A0ABT5U0P7_9MICO</name>
<evidence type="ECO:0000313" key="2">
    <source>
        <dbReference type="Proteomes" id="UP001165561"/>
    </source>
</evidence>
<dbReference type="Proteomes" id="UP001165561">
    <property type="component" value="Unassembled WGS sequence"/>
</dbReference>
<sequence>MSELSHARAAKEDLVSRLRGCPDVVGVGLRRSAGGYCIQVNLCDETVAEEVPHVVDGVEVRVTVVGRISAEG</sequence>
<evidence type="ECO:0000313" key="1">
    <source>
        <dbReference type="EMBL" id="MDD9207906.1"/>
    </source>
</evidence>
<proteinExistence type="predicted"/>
<comment type="caution">
    <text evidence="1">The sequence shown here is derived from an EMBL/GenBank/DDBJ whole genome shotgun (WGS) entry which is preliminary data.</text>
</comment>
<dbReference type="EMBL" id="JARACI010001170">
    <property type="protein sequence ID" value="MDD9207906.1"/>
    <property type="molecule type" value="Genomic_DNA"/>
</dbReference>
<keyword evidence="2" id="KW-1185">Reference proteome</keyword>
<reference evidence="1" key="1">
    <citation type="submission" date="2023-02" db="EMBL/GenBank/DDBJ databases">
        <title>Georgenia sp.10Sc9-8, isolated from a soil sample collected from the Taklamakan desert.</title>
        <authorList>
            <person name="Liu S."/>
        </authorList>
    </citation>
    <scope>NUCLEOTIDE SEQUENCE</scope>
    <source>
        <strain evidence="1">10Sc9-8</strain>
    </source>
</reference>
<gene>
    <name evidence="1" type="ORF">PU560_15730</name>
</gene>
<accession>A0ABT5U0P7</accession>
<protein>
    <submittedName>
        <fullName evidence="1">Uncharacterized protein</fullName>
    </submittedName>
</protein>